<dbReference type="EMBL" id="JELW01000003">
    <property type="protein sequence ID" value="EXV03821.1"/>
    <property type="molecule type" value="Genomic_DNA"/>
</dbReference>
<dbReference type="HOGENOM" id="CLU_2512234_0_0_1"/>
<dbReference type="Proteomes" id="UP000030151">
    <property type="component" value="Unassembled WGS sequence"/>
</dbReference>
<feature type="region of interest" description="Disordered" evidence="1">
    <location>
        <begin position="1"/>
        <end position="85"/>
    </location>
</feature>
<evidence type="ECO:0000256" key="1">
    <source>
        <dbReference type="SAM" id="MobiDB-lite"/>
    </source>
</evidence>
<organism evidence="2 3">
    <name type="scientific">Metarhizium robertsii</name>
    <dbReference type="NCBI Taxonomy" id="568076"/>
    <lineage>
        <taxon>Eukaryota</taxon>
        <taxon>Fungi</taxon>
        <taxon>Dikarya</taxon>
        <taxon>Ascomycota</taxon>
        <taxon>Pezizomycotina</taxon>
        <taxon>Sordariomycetes</taxon>
        <taxon>Hypocreomycetidae</taxon>
        <taxon>Hypocreales</taxon>
        <taxon>Clavicipitaceae</taxon>
        <taxon>Metarhizium</taxon>
    </lineage>
</organism>
<reference evidence="2 3" key="1">
    <citation type="submission" date="2014-02" db="EMBL/GenBank/DDBJ databases">
        <title>The genome sequence of the entomopathogenic fungus Metarhizium robertsii ARSEF 2575.</title>
        <authorList>
            <person name="Giuliano Garisto Donzelli B."/>
            <person name="Roe B.A."/>
            <person name="Macmil S.L."/>
            <person name="Krasnoff S.B."/>
            <person name="Gibson D.M."/>
        </authorList>
    </citation>
    <scope>NUCLEOTIDE SEQUENCE [LARGE SCALE GENOMIC DNA]</scope>
    <source>
        <strain evidence="2 3">ARSEF 2575</strain>
    </source>
</reference>
<proteinExistence type="predicted"/>
<sequence>MSSKDQGSSRQQAEFQLGISASNAKTLTNQGTASASRRGKEYGTDSYKLATTGQESQLKKSAQASVEKRQHVTDNIADSYRKTSN</sequence>
<evidence type="ECO:0000313" key="2">
    <source>
        <dbReference type="EMBL" id="EXV03821.1"/>
    </source>
</evidence>
<comment type="caution">
    <text evidence="2">The sequence shown here is derived from an EMBL/GenBank/DDBJ whole genome shotgun (WGS) entry which is preliminary data.</text>
</comment>
<feature type="compositionally biased region" description="Polar residues" evidence="1">
    <location>
        <begin position="1"/>
        <end position="35"/>
    </location>
</feature>
<accession>A0A0A1V2F9</accession>
<evidence type="ECO:0000313" key="3">
    <source>
        <dbReference type="Proteomes" id="UP000030151"/>
    </source>
</evidence>
<name>A0A0A1V2F9_9HYPO</name>
<gene>
    <name evidence="2" type="ORF">X797_003620</name>
</gene>
<dbReference type="AlphaFoldDB" id="A0A0A1V2F9"/>
<feature type="compositionally biased region" description="Polar residues" evidence="1">
    <location>
        <begin position="49"/>
        <end position="64"/>
    </location>
</feature>
<protein>
    <submittedName>
        <fullName evidence="2">Uncharacterized protein</fullName>
    </submittedName>
</protein>
<dbReference type="eggNOG" id="ENOG502SXZC">
    <property type="taxonomic scope" value="Eukaryota"/>
</dbReference>